<comment type="caution">
    <text evidence="3">The sequence shown here is derived from an EMBL/GenBank/DDBJ whole genome shotgun (WGS) entry which is preliminary data.</text>
</comment>
<feature type="region of interest" description="Disordered" evidence="2">
    <location>
        <begin position="1"/>
        <end position="124"/>
    </location>
</feature>
<dbReference type="EMBL" id="CAJMWY010004356">
    <property type="protein sequence ID" value="CAE6528835.1"/>
    <property type="molecule type" value="Genomic_DNA"/>
</dbReference>
<feature type="compositionally biased region" description="Polar residues" evidence="2">
    <location>
        <begin position="68"/>
        <end position="78"/>
    </location>
</feature>
<keyword evidence="1" id="KW-0175">Coiled coil</keyword>
<dbReference type="Proteomes" id="UP000663861">
    <property type="component" value="Unassembled WGS sequence"/>
</dbReference>
<name>A0A8H3DJG2_9AGAM</name>
<organism evidence="3 4">
    <name type="scientific">Rhizoctonia solani</name>
    <dbReference type="NCBI Taxonomy" id="456999"/>
    <lineage>
        <taxon>Eukaryota</taxon>
        <taxon>Fungi</taxon>
        <taxon>Dikarya</taxon>
        <taxon>Basidiomycota</taxon>
        <taxon>Agaricomycotina</taxon>
        <taxon>Agaricomycetes</taxon>
        <taxon>Cantharellales</taxon>
        <taxon>Ceratobasidiaceae</taxon>
        <taxon>Rhizoctonia</taxon>
    </lineage>
</organism>
<evidence type="ECO:0000256" key="2">
    <source>
        <dbReference type="SAM" id="MobiDB-lite"/>
    </source>
</evidence>
<proteinExistence type="predicted"/>
<dbReference type="AlphaFoldDB" id="A0A8H3DJG2"/>
<reference evidence="3" key="1">
    <citation type="submission" date="2021-01" db="EMBL/GenBank/DDBJ databases">
        <authorList>
            <person name="Kaushik A."/>
        </authorList>
    </citation>
    <scope>NUCLEOTIDE SEQUENCE</scope>
    <source>
        <strain evidence="3">AG4-RS23</strain>
    </source>
</reference>
<feature type="compositionally biased region" description="Pro residues" evidence="2">
    <location>
        <begin position="91"/>
        <end position="103"/>
    </location>
</feature>
<feature type="compositionally biased region" description="Low complexity" evidence="2">
    <location>
        <begin position="40"/>
        <end position="55"/>
    </location>
</feature>
<feature type="compositionally biased region" description="Polar residues" evidence="2">
    <location>
        <begin position="107"/>
        <end position="117"/>
    </location>
</feature>
<gene>
    <name evidence="3" type="ORF">RDB_LOCUS170223</name>
</gene>
<feature type="coiled-coil region" evidence="1">
    <location>
        <begin position="131"/>
        <end position="158"/>
    </location>
</feature>
<accession>A0A8H3DJG2</accession>
<sequence>MENEAMSATVAQVSRRPAIGGGSHHQRSEKDQPAVPPDANPAAAPTSTAPTSSAPRGTQPQKAKAPVRSTTTDQSLAAASTPKQPAKSSGPPGPPGLLPPSVPAAPTVTSAPSQSTPLEEWESVPHPNAFIEELRAKVAKLEAENKQKDADARKLRDGVTFYMNKCLNLESDAYRQEVLSIRRHLQVDELCEPWEITQKFGEIVRKVEDISRDMGEELGPLQPIGKHTTLDLLKLISKAPEEHSPAATPTADLDVEDFIDFGCRALINEALFNSVLGPSVFHPGLRPETNAFYCDLYSRIRQQESQVVAGRWRISTLKLHANQSYSPRDGAMHLCQDILLPFCSTVIESKACLDLIQSMLPRFEELFDRACAWEHLSKNSVVMLDFHPRYQSPGSPHDSLYTILEGRKPKPPSSKAVLLTSKLGLWSSNAVGGGKEPEYSIQTKATVLAAEYFA</sequence>
<protein>
    <submittedName>
        <fullName evidence="3">Uncharacterized protein</fullName>
    </submittedName>
</protein>
<evidence type="ECO:0000313" key="3">
    <source>
        <dbReference type="EMBL" id="CAE6528835.1"/>
    </source>
</evidence>
<evidence type="ECO:0000313" key="4">
    <source>
        <dbReference type="Proteomes" id="UP000663861"/>
    </source>
</evidence>
<evidence type="ECO:0000256" key="1">
    <source>
        <dbReference type="SAM" id="Coils"/>
    </source>
</evidence>